<dbReference type="Proteomes" id="UP000606974">
    <property type="component" value="Unassembled WGS sequence"/>
</dbReference>
<name>A0A8H7AK51_9EURO</name>
<evidence type="ECO:0000256" key="1">
    <source>
        <dbReference type="SAM" id="MobiDB-lite"/>
    </source>
</evidence>
<proteinExistence type="predicted"/>
<evidence type="ECO:0000313" key="4">
    <source>
        <dbReference type="Proteomes" id="UP000606974"/>
    </source>
</evidence>
<protein>
    <submittedName>
        <fullName evidence="3">Uncharacterized protein</fullName>
    </submittedName>
</protein>
<gene>
    <name evidence="3" type="ORF">GJ744_009140</name>
</gene>
<reference evidence="3" key="1">
    <citation type="submission" date="2020-02" db="EMBL/GenBank/DDBJ databases">
        <authorList>
            <person name="Palmer J.M."/>
        </authorList>
    </citation>
    <scope>NUCLEOTIDE SEQUENCE</scope>
    <source>
        <strain evidence="3">EPUS1.4</strain>
        <tissue evidence="3">Thallus</tissue>
    </source>
</reference>
<evidence type="ECO:0000256" key="2">
    <source>
        <dbReference type="SAM" id="SignalP"/>
    </source>
</evidence>
<sequence>MHITTPYVILPLFLAFTITTVMAQYPTTSPEEIIALKHLNVYPAADTPTVPPSNFEGTGTSTDPDLNKRRPRSKGILLCNQEHWKGNCWYAPQNGDACQNWDEIHSFGPDNGVNCDVFEGEDCKGKMVLKFVSYPGEEATPAKSKLKSFRCGSH</sequence>
<keyword evidence="4" id="KW-1185">Reference proteome</keyword>
<feature type="compositionally biased region" description="Polar residues" evidence="1">
    <location>
        <begin position="55"/>
        <end position="64"/>
    </location>
</feature>
<dbReference type="EMBL" id="JAACFV010000052">
    <property type="protein sequence ID" value="KAF7508591.1"/>
    <property type="molecule type" value="Genomic_DNA"/>
</dbReference>
<feature type="region of interest" description="Disordered" evidence="1">
    <location>
        <begin position="48"/>
        <end position="67"/>
    </location>
</feature>
<accession>A0A8H7AK51</accession>
<dbReference type="OrthoDB" id="2910287at2759"/>
<organism evidence="3 4">
    <name type="scientific">Endocarpon pusillum</name>
    <dbReference type="NCBI Taxonomy" id="364733"/>
    <lineage>
        <taxon>Eukaryota</taxon>
        <taxon>Fungi</taxon>
        <taxon>Dikarya</taxon>
        <taxon>Ascomycota</taxon>
        <taxon>Pezizomycotina</taxon>
        <taxon>Eurotiomycetes</taxon>
        <taxon>Chaetothyriomycetidae</taxon>
        <taxon>Verrucariales</taxon>
        <taxon>Verrucariaceae</taxon>
        <taxon>Endocarpon</taxon>
    </lineage>
</organism>
<dbReference type="AlphaFoldDB" id="A0A8H7AK51"/>
<keyword evidence="2" id="KW-0732">Signal</keyword>
<comment type="caution">
    <text evidence="3">The sequence shown here is derived from an EMBL/GenBank/DDBJ whole genome shotgun (WGS) entry which is preliminary data.</text>
</comment>
<feature type="chain" id="PRO_5034203433" evidence="2">
    <location>
        <begin position="24"/>
        <end position="154"/>
    </location>
</feature>
<evidence type="ECO:0000313" key="3">
    <source>
        <dbReference type="EMBL" id="KAF7508591.1"/>
    </source>
</evidence>
<feature type="signal peptide" evidence="2">
    <location>
        <begin position="1"/>
        <end position="23"/>
    </location>
</feature>